<dbReference type="InterPro" id="IPR036388">
    <property type="entry name" value="WH-like_DNA-bd_sf"/>
</dbReference>
<feature type="domain" description="PTS EIIA type-2" evidence="1">
    <location>
        <begin position="69"/>
        <end position="221"/>
    </location>
</feature>
<dbReference type="InterPro" id="IPR016152">
    <property type="entry name" value="PTrfase/Anion_transptr"/>
</dbReference>
<gene>
    <name evidence="2" type="ORF">GALL_52040</name>
</gene>
<dbReference type="PROSITE" id="PS51094">
    <property type="entry name" value="PTS_EIIA_TYPE_2"/>
    <property type="match status" value="1"/>
</dbReference>
<dbReference type="Gene3D" id="3.40.930.10">
    <property type="entry name" value="Mannitol-specific EII, Chain A"/>
    <property type="match status" value="1"/>
</dbReference>
<comment type="caution">
    <text evidence="2">The sequence shown here is derived from an EMBL/GenBank/DDBJ whole genome shotgun (WGS) entry which is preliminary data.</text>
</comment>
<dbReference type="AlphaFoldDB" id="A0A1J5SY35"/>
<dbReference type="InterPro" id="IPR002178">
    <property type="entry name" value="PTS_EIIA_type-2_dom"/>
</dbReference>
<keyword evidence="2" id="KW-0670">Pyruvate</keyword>
<name>A0A1J5SY35_9ZZZZ</name>
<evidence type="ECO:0000259" key="1">
    <source>
        <dbReference type="PROSITE" id="PS51094"/>
    </source>
</evidence>
<dbReference type="GO" id="GO:0016740">
    <property type="term" value="F:transferase activity"/>
    <property type="evidence" value="ECO:0007669"/>
    <property type="project" value="UniProtKB-KW"/>
</dbReference>
<organism evidence="2">
    <name type="scientific">mine drainage metagenome</name>
    <dbReference type="NCBI Taxonomy" id="410659"/>
    <lineage>
        <taxon>unclassified sequences</taxon>
        <taxon>metagenomes</taxon>
        <taxon>ecological metagenomes</taxon>
    </lineage>
</organism>
<dbReference type="InterPro" id="IPR009061">
    <property type="entry name" value="DNA-bd_dom_put_sf"/>
</dbReference>
<dbReference type="SUPFAM" id="SSF46955">
    <property type="entry name" value="Putative DNA-binding domain"/>
    <property type="match status" value="1"/>
</dbReference>
<sequence>MYLNLVQIAESFGVPERVVEGWIRSEGLPHTLDRGRLLFDRSQVAEWAAGHGLAARTGFLAPVAPAFSTTVRLEPLLRSGRIWRDIAPEGVPGVFDRVIAALPAATPPVRDLLARRLRAPGGVAWAAIGGGLALPHPSARVALGRDSGTLALLFLNAPLSLAEPPPDGIAVTTLFFVIAPSPRAHLDLLGRLSRSLASGPMRSLLSASASDEAIFAALRADDEAASNGGEAR</sequence>
<accession>A0A1J5SY35</accession>
<dbReference type="Gene3D" id="1.10.10.10">
    <property type="entry name" value="Winged helix-like DNA-binding domain superfamily/Winged helix DNA-binding domain"/>
    <property type="match status" value="1"/>
</dbReference>
<dbReference type="Pfam" id="PF00359">
    <property type="entry name" value="PTS_EIIA_2"/>
    <property type="match status" value="1"/>
</dbReference>
<proteinExistence type="predicted"/>
<reference evidence="2" key="1">
    <citation type="submission" date="2016-10" db="EMBL/GenBank/DDBJ databases">
        <title>Sequence of Gallionella enrichment culture.</title>
        <authorList>
            <person name="Poehlein A."/>
            <person name="Muehling M."/>
            <person name="Daniel R."/>
        </authorList>
    </citation>
    <scope>NUCLEOTIDE SEQUENCE</scope>
</reference>
<protein>
    <submittedName>
        <fullName evidence="2">Phosphoenolpyruvate-dependent sugar phosphotransferase system, EIIA 2</fullName>
    </submittedName>
</protein>
<dbReference type="SUPFAM" id="SSF55804">
    <property type="entry name" value="Phoshotransferase/anion transport protein"/>
    <property type="match status" value="1"/>
</dbReference>
<evidence type="ECO:0000313" key="2">
    <source>
        <dbReference type="EMBL" id="OIR13391.1"/>
    </source>
</evidence>
<keyword evidence="2" id="KW-0808">Transferase</keyword>
<dbReference type="EMBL" id="MLJW01000014">
    <property type="protein sequence ID" value="OIR13391.1"/>
    <property type="molecule type" value="Genomic_DNA"/>
</dbReference>